<gene>
    <name evidence="1" type="ORF">DILT_LOCUS13027</name>
</gene>
<dbReference type="OrthoDB" id="6819250at2759"/>
<evidence type="ECO:0000313" key="1">
    <source>
        <dbReference type="EMBL" id="VDN17829.1"/>
    </source>
</evidence>
<dbReference type="AlphaFoldDB" id="A0A3P7PC79"/>
<keyword evidence="2" id="KW-1185">Reference proteome</keyword>
<dbReference type="EMBL" id="UYRU01068559">
    <property type="protein sequence ID" value="VDN17829.1"/>
    <property type="molecule type" value="Genomic_DNA"/>
</dbReference>
<proteinExistence type="predicted"/>
<evidence type="ECO:0000313" key="2">
    <source>
        <dbReference type="Proteomes" id="UP000281553"/>
    </source>
</evidence>
<reference evidence="1 2" key="1">
    <citation type="submission" date="2018-11" db="EMBL/GenBank/DDBJ databases">
        <authorList>
            <consortium name="Pathogen Informatics"/>
        </authorList>
    </citation>
    <scope>NUCLEOTIDE SEQUENCE [LARGE SCALE GENOMIC DNA]</scope>
</reference>
<organism evidence="1 2">
    <name type="scientific">Dibothriocephalus latus</name>
    <name type="common">Fish tapeworm</name>
    <name type="synonym">Diphyllobothrium latum</name>
    <dbReference type="NCBI Taxonomy" id="60516"/>
    <lineage>
        <taxon>Eukaryota</taxon>
        <taxon>Metazoa</taxon>
        <taxon>Spiralia</taxon>
        <taxon>Lophotrochozoa</taxon>
        <taxon>Platyhelminthes</taxon>
        <taxon>Cestoda</taxon>
        <taxon>Eucestoda</taxon>
        <taxon>Diphyllobothriidea</taxon>
        <taxon>Diphyllobothriidae</taxon>
        <taxon>Dibothriocephalus</taxon>
    </lineage>
</organism>
<accession>A0A3P7PC79</accession>
<name>A0A3P7PC79_DIBLA</name>
<sequence>MESPDDNPGEVMGEDTAVIETVTFYVADARHVLSHIKPEKSPVPDGIPGLIHKEVAIELSVPLSFSVRDFHENRGLAFAVEDGQHRTVI</sequence>
<protein>
    <submittedName>
        <fullName evidence="1">Uncharacterized protein</fullName>
    </submittedName>
</protein>
<dbReference type="Proteomes" id="UP000281553">
    <property type="component" value="Unassembled WGS sequence"/>
</dbReference>